<evidence type="ECO:0000313" key="3">
    <source>
        <dbReference type="Proteomes" id="UP000625711"/>
    </source>
</evidence>
<protein>
    <submittedName>
        <fullName evidence="2">Uncharacterized protein</fullName>
    </submittedName>
</protein>
<feature type="region of interest" description="Disordered" evidence="1">
    <location>
        <begin position="69"/>
        <end position="99"/>
    </location>
</feature>
<evidence type="ECO:0000256" key="1">
    <source>
        <dbReference type="SAM" id="MobiDB-lite"/>
    </source>
</evidence>
<comment type="caution">
    <text evidence="2">The sequence shown here is derived from an EMBL/GenBank/DDBJ whole genome shotgun (WGS) entry which is preliminary data.</text>
</comment>
<proteinExistence type="predicted"/>
<dbReference type="EMBL" id="JAACXV010000152">
    <property type="protein sequence ID" value="KAF7282883.1"/>
    <property type="molecule type" value="Genomic_DNA"/>
</dbReference>
<reference evidence="2" key="1">
    <citation type="submission" date="2020-08" db="EMBL/GenBank/DDBJ databases">
        <title>Genome sequencing and assembly of the red palm weevil Rhynchophorus ferrugineus.</title>
        <authorList>
            <person name="Dias G.B."/>
            <person name="Bergman C.M."/>
            <person name="Manee M."/>
        </authorList>
    </citation>
    <scope>NUCLEOTIDE SEQUENCE</scope>
    <source>
        <strain evidence="2">AA-2017</strain>
        <tissue evidence="2">Whole larva</tissue>
    </source>
</reference>
<accession>A0A834MGR2</accession>
<name>A0A834MGR2_RHYFE</name>
<gene>
    <name evidence="2" type="ORF">GWI33_001831</name>
</gene>
<dbReference type="AlphaFoldDB" id="A0A834MGR2"/>
<keyword evidence="3" id="KW-1185">Reference proteome</keyword>
<dbReference type="Proteomes" id="UP000625711">
    <property type="component" value="Unassembled WGS sequence"/>
</dbReference>
<evidence type="ECO:0000313" key="2">
    <source>
        <dbReference type="EMBL" id="KAF7282883.1"/>
    </source>
</evidence>
<sequence length="99" mass="10765">MSDIVPEYQIKCDKESLIKIAGQQSPLACNKKQRLKPIWRLNVGNLIIIPISAANEFLGLTPSRPGASSNFCGSGGSGARRPDRPNKLAGQKDINIRHV</sequence>
<organism evidence="2 3">
    <name type="scientific">Rhynchophorus ferrugineus</name>
    <name type="common">Red palm weevil</name>
    <name type="synonym">Curculio ferrugineus</name>
    <dbReference type="NCBI Taxonomy" id="354439"/>
    <lineage>
        <taxon>Eukaryota</taxon>
        <taxon>Metazoa</taxon>
        <taxon>Ecdysozoa</taxon>
        <taxon>Arthropoda</taxon>
        <taxon>Hexapoda</taxon>
        <taxon>Insecta</taxon>
        <taxon>Pterygota</taxon>
        <taxon>Neoptera</taxon>
        <taxon>Endopterygota</taxon>
        <taxon>Coleoptera</taxon>
        <taxon>Polyphaga</taxon>
        <taxon>Cucujiformia</taxon>
        <taxon>Curculionidae</taxon>
        <taxon>Dryophthorinae</taxon>
        <taxon>Rhynchophorus</taxon>
    </lineage>
</organism>